<name>A0A494XP98_9BACL</name>
<dbReference type="Pfam" id="PF07992">
    <property type="entry name" value="Pyr_redox_2"/>
    <property type="match status" value="1"/>
</dbReference>
<comment type="caution">
    <text evidence="7">The sequence shown here is derived from an EMBL/GenBank/DDBJ whole genome shotgun (WGS) entry which is preliminary data.</text>
</comment>
<dbReference type="Gene3D" id="3.50.50.100">
    <property type="match status" value="1"/>
</dbReference>
<evidence type="ECO:0000259" key="6">
    <source>
        <dbReference type="Pfam" id="PF07992"/>
    </source>
</evidence>
<proteinExistence type="inferred from homology"/>
<reference evidence="7 8" key="1">
    <citation type="submission" date="2018-10" db="EMBL/GenBank/DDBJ databases">
        <title>Cohnella sp. M2MS4P-1, whole genome shotgun sequence.</title>
        <authorList>
            <person name="Tuo L."/>
        </authorList>
    </citation>
    <scope>NUCLEOTIDE SEQUENCE [LARGE SCALE GENOMIC DNA]</scope>
    <source>
        <strain evidence="7 8">M2MS4P-1</strain>
    </source>
</reference>
<dbReference type="GO" id="GO:0003955">
    <property type="term" value="F:NAD(P)H dehydrogenase (quinone) activity"/>
    <property type="evidence" value="ECO:0007669"/>
    <property type="project" value="TreeGrafter"/>
</dbReference>
<comment type="similarity">
    <text evidence="2">Belongs to the NADH dehydrogenase family.</text>
</comment>
<dbReference type="EMBL" id="RBZM01000008">
    <property type="protein sequence ID" value="RKP49949.1"/>
    <property type="molecule type" value="Genomic_DNA"/>
</dbReference>
<dbReference type="RefSeq" id="WP_120978632.1">
    <property type="nucleotide sequence ID" value="NZ_RBZM01000008.1"/>
</dbReference>
<evidence type="ECO:0000256" key="4">
    <source>
        <dbReference type="ARBA" id="ARBA00022827"/>
    </source>
</evidence>
<dbReference type="SUPFAM" id="SSF51905">
    <property type="entry name" value="FAD/NAD(P)-binding domain"/>
    <property type="match status" value="1"/>
</dbReference>
<comment type="cofactor">
    <cofactor evidence="1">
        <name>FAD</name>
        <dbReference type="ChEBI" id="CHEBI:57692"/>
    </cofactor>
</comment>
<dbReference type="InterPro" id="IPR051169">
    <property type="entry name" value="NADH-Q_oxidoreductase"/>
</dbReference>
<protein>
    <submittedName>
        <fullName evidence="7">NAD(P)/FAD-dependent oxidoreductase</fullName>
    </submittedName>
</protein>
<dbReference type="InterPro" id="IPR036188">
    <property type="entry name" value="FAD/NAD-bd_sf"/>
</dbReference>
<sequence length="392" mass="41488">MSKEILILGAGYGGLLSALSAREHLSTAEANITVINRASTHQIITELHRLAAGNVSEKAVALPLEKLLKGKQVNIVVGEVQSIDPEGKKVSLNNGSSYRYDALVLALGSETNYFGIPGLQENSLILKSVLDANRIFAHVKDRIKAYATSKNKADATFVIGGGGLTGVELVGELADELPAICRENGVDFSDISLHLVEAMPTILPMFSPDLIQRAVTSLEKRGVEFLTSLPITEVKGNVVTLKDGRTIEANTVVWTGGVQGNTLVANCGIEVNRGRATVNEALQSTSHPDVYLAGDCAVVFGPEGRPYPPTAQLAWQMGELVGANIAASFKGMKTNGFSPVFSGTLASLGRKDGIGSVGETGIEMRGLPASLMKKASNARYLTHINGLFTLAY</sequence>
<dbReference type="PANTHER" id="PTHR42913:SF3">
    <property type="entry name" value="64 KDA MITOCHONDRIAL NADH DEHYDROGENASE (EUROFUNG)"/>
    <property type="match status" value="1"/>
</dbReference>
<accession>A0A494XP98</accession>
<dbReference type="GO" id="GO:0019646">
    <property type="term" value="P:aerobic electron transport chain"/>
    <property type="evidence" value="ECO:0007669"/>
    <property type="project" value="TreeGrafter"/>
</dbReference>
<dbReference type="PANTHER" id="PTHR42913">
    <property type="entry name" value="APOPTOSIS-INDUCING FACTOR 1"/>
    <property type="match status" value="1"/>
</dbReference>
<keyword evidence="4" id="KW-0274">FAD</keyword>
<dbReference type="AlphaFoldDB" id="A0A494XP98"/>
<dbReference type="PRINTS" id="PR00368">
    <property type="entry name" value="FADPNR"/>
</dbReference>
<evidence type="ECO:0000313" key="7">
    <source>
        <dbReference type="EMBL" id="RKP49949.1"/>
    </source>
</evidence>
<feature type="domain" description="FAD/NAD(P)-binding" evidence="6">
    <location>
        <begin position="4"/>
        <end position="318"/>
    </location>
</feature>
<keyword evidence="3" id="KW-0285">Flavoprotein</keyword>
<keyword evidence="8" id="KW-1185">Reference proteome</keyword>
<keyword evidence="5" id="KW-0560">Oxidoreductase</keyword>
<dbReference type="PRINTS" id="PR00411">
    <property type="entry name" value="PNDRDTASEI"/>
</dbReference>
<gene>
    <name evidence="7" type="ORF">D7Z26_19185</name>
</gene>
<evidence type="ECO:0000256" key="3">
    <source>
        <dbReference type="ARBA" id="ARBA00022630"/>
    </source>
</evidence>
<dbReference type="InterPro" id="IPR023753">
    <property type="entry name" value="FAD/NAD-binding_dom"/>
</dbReference>
<dbReference type="Proteomes" id="UP000282076">
    <property type="component" value="Unassembled WGS sequence"/>
</dbReference>
<evidence type="ECO:0000313" key="8">
    <source>
        <dbReference type="Proteomes" id="UP000282076"/>
    </source>
</evidence>
<evidence type="ECO:0000256" key="2">
    <source>
        <dbReference type="ARBA" id="ARBA00005272"/>
    </source>
</evidence>
<evidence type="ECO:0000256" key="5">
    <source>
        <dbReference type="ARBA" id="ARBA00023002"/>
    </source>
</evidence>
<organism evidence="7 8">
    <name type="scientific">Cohnella endophytica</name>
    <dbReference type="NCBI Taxonomy" id="2419778"/>
    <lineage>
        <taxon>Bacteria</taxon>
        <taxon>Bacillati</taxon>
        <taxon>Bacillota</taxon>
        <taxon>Bacilli</taxon>
        <taxon>Bacillales</taxon>
        <taxon>Paenibacillaceae</taxon>
        <taxon>Cohnella</taxon>
    </lineage>
</organism>
<dbReference type="OrthoDB" id="9781621at2"/>
<evidence type="ECO:0000256" key="1">
    <source>
        <dbReference type="ARBA" id="ARBA00001974"/>
    </source>
</evidence>